<sequence>MFGGQELGALLRGSAGEVGFHQLAEERGERDRRPAARPLLHRAQRDAGALGELGLGYPERDAQRGRVGTCPCLLHTHYLACAGDA</sequence>
<evidence type="ECO:0000313" key="2">
    <source>
        <dbReference type="EMBL" id="GAP30407.1"/>
    </source>
</evidence>
<dbReference type="Proteomes" id="UP000037179">
    <property type="component" value="Unassembled WGS sequence"/>
</dbReference>
<name>A0ABC9YYL1_9NOCA</name>
<proteinExistence type="predicted"/>
<dbReference type="AlphaFoldDB" id="A0ABC9YYL1"/>
<keyword evidence="3" id="KW-1185">Reference proteome</keyword>
<reference evidence="3" key="1">
    <citation type="submission" date="2015-07" db="EMBL/GenBank/DDBJ databases">
        <title>Nocardia seriolae U-1 whole genome shotgun sequence.</title>
        <authorList>
            <person name="Imajoh M."/>
            <person name="Fukumoto Y."/>
            <person name="Sukeda M."/>
            <person name="Yamane J."/>
            <person name="Yamasaki K."/>
            <person name="Shimizu M."/>
            <person name="Ohnishi K."/>
            <person name="Oshima S."/>
        </authorList>
    </citation>
    <scope>NUCLEOTIDE SEQUENCE [LARGE SCALE GENOMIC DNA]</scope>
    <source>
        <strain evidence="3">U-1</strain>
    </source>
</reference>
<evidence type="ECO:0000313" key="3">
    <source>
        <dbReference type="Proteomes" id="UP000037179"/>
    </source>
</evidence>
<comment type="caution">
    <text evidence="2">The sequence shown here is derived from an EMBL/GenBank/DDBJ whole genome shotgun (WGS) entry which is preliminary data.</text>
</comment>
<feature type="compositionally biased region" description="Basic and acidic residues" evidence="1">
    <location>
        <begin position="24"/>
        <end position="34"/>
    </location>
</feature>
<feature type="region of interest" description="Disordered" evidence="1">
    <location>
        <begin position="24"/>
        <end position="44"/>
    </location>
</feature>
<accession>A0ABC9YYL1</accession>
<protein>
    <submittedName>
        <fullName evidence="2">Uncharacterized protein</fullName>
    </submittedName>
</protein>
<reference evidence="2 3" key="2">
    <citation type="journal article" date="2016" name="Genome Announc.">
        <title>Draft Genome Sequence of Erythromycin- and Oxytetracycline-Sensitive Nocardia seriolae Strain U-1 (NBRC 110359).</title>
        <authorList>
            <person name="Imajoh M."/>
            <person name="Sukeda M."/>
            <person name="Shimizu M."/>
            <person name="Yamane J."/>
            <person name="Ohnishi K."/>
            <person name="Oshima S."/>
        </authorList>
    </citation>
    <scope>NUCLEOTIDE SEQUENCE [LARGE SCALE GENOMIC DNA]</scope>
    <source>
        <strain evidence="2 3">U-1</strain>
    </source>
</reference>
<organism evidence="2 3">
    <name type="scientific">Nocardia seriolae</name>
    <dbReference type="NCBI Taxonomy" id="37332"/>
    <lineage>
        <taxon>Bacteria</taxon>
        <taxon>Bacillati</taxon>
        <taxon>Actinomycetota</taxon>
        <taxon>Actinomycetes</taxon>
        <taxon>Mycobacteriales</taxon>
        <taxon>Nocardiaceae</taxon>
        <taxon>Nocardia</taxon>
    </lineage>
</organism>
<gene>
    <name evidence="2" type="ORF">NSK11_contig00080-0003</name>
</gene>
<evidence type="ECO:0000256" key="1">
    <source>
        <dbReference type="SAM" id="MobiDB-lite"/>
    </source>
</evidence>
<dbReference type="EMBL" id="BBYQ01000080">
    <property type="protein sequence ID" value="GAP30407.1"/>
    <property type="molecule type" value="Genomic_DNA"/>
</dbReference>